<sequence>MTRLFHHIYPVPECQHCNKQQMVLAGNLAIDILGFSCPLCFKRISTKIEFVDGWPEQTEEVRLTQEDG</sequence>
<accession>A0A0F9KDS0</accession>
<proteinExistence type="predicted"/>
<dbReference type="AlphaFoldDB" id="A0A0F9KDS0"/>
<reference evidence="1" key="1">
    <citation type="journal article" date="2015" name="Nature">
        <title>Complex archaea that bridge the gap between prokaryotes and eukaryotes.</title>
        <authorList>
            <person name="Spang A."/>
            <person name="Saw J.H."/>
            <person name="Jorgensen S.L."/>
            <person name="Zaremba-Niedzwiedzka K."/>
            <person name="Martijn J."/>
            <person name="Lind A.E."/>
            <person name="van Eijk R."/>
            <person name="Schleper C."/>
            <person name="Guy L."/>
            <person name="Ettema T.J."/>
        </authorList>
    </citation>
    <scope>NUCLEOTIDE SEQUENCE</scope>
</reference>
<organism evidence="1">
    <name type="scientific">marine sediment metagenome</name>
    <dbReference type="NCBI Taxonomy" id="412755"/>
    <lineage>
        <taxon>unclassified sequences</taxon>
        <taxon>metagenomes</taxon>
        <taxon>ecological metagenomes</taxon>
    </lineage>
</organism>
<comment type="caution">
    <text evidence="1">The sequence shown here is derived from an EMBL/GenBank/DDBJ whole genome shotgun (WGS) entry which is preliminary data.</text>
</comment>
<evidence type="ECO:0000313" key="1">
    <source>
        <dbReference type="EMBL" id="KKM20268.1"/>
    </source>
</evidence>
<name>A0A0F9KDS0_9ZZZZ</name>
<dbReference type="EMBL" id="LAZR01013804">
    <property type="protein sequence ID" value="KKM20268.1"/>
    <property type="molecule type" value="Genomic_DNA"/>
</dbReference>
<protein>
    <submittedName>
        <fullName evidence="1">Uncharacterized protein</fullName>
    </submittedName>
</protein>
<gene>
    <name evidence="1" type="ORF">LCGC14_1647230</name>
</gene>